<dbReference type="SMART" id="SM00280">
    <property type="entry name" value="KAZAL"/>
    <property type="match status" value="2"/>
</dbReference>
<evidence type="ECO:0000313" key="3">
    <source>
        <dbReference type="Proteomes" id="UP000695000"/>
    </source>
</evidence>
<evidence type="ECO:0000313" key="4">
    <source>
        <dbReference type="RefSeq" id="XP_017771726.1"/>
    </source>
</evidence>
<dbReference type="CDD" id="cd00104">
    <property type="entry name" value="KAZAL_FS"/>
    <property type="match status" value="1"/>
</dbReference>
<dbReference type="Gene3D" id="3.30.60.30">
    <property type="match status" value="2"/>
</dbReference>
<dbReference type="InterPro" id="IPR002350">
    <property type="entry name" value="Kazal_dom"/>
</dbReference>
<accession>A0ABM1MAX6</accession>
<dbReference type="Pfam" id="PF07648">
    <property type="entry name" value="Kazal_2"/>
    <property type="match status" value="2"/>
</dbReference>
<feature type="signal peptide" evidence="1">
    <location>
        <begin position="1"/>
        <end position="19"/>
    </location>
</feature>
<dbReference type="RefSeq" id="XP_017771726.1">
    <property type="nucleotide sequence ID" value="XM_017916237.1"/>
</dbReference>
<dbReference type="InterPro" id="IPR036058">
    <property type="entry name" value="Kazal_dom_sf"/>
</dbReference>
<organism evidence="3 4">
    <name type="scientific">Nicrophorus vespilloides</name>
    <name type="common">Boreal carrion beetle</name>
    <dbReference type="NCBI Taxonomy" id="110193"/>
    <lineage>
        <taxon>Eukaryota</taxon>
        <taxon>Metazoa</taxon>
        <taxon>Ecdysozoa</taxon>
        <taxon>Arthropoda</taxon>
        <taxon>Hexapoda</taxon>
        <taxon>Insecta</taxon>
        <taxon>Pterygota</taxon>
        <taxon>Neoptera</taxon>
        <taxon>Endopterygota</taxon>
        <taxon>Coleoptera</taxon>
        <taxon>Polyphaga</taxon>
        <taxon>Staphyliniformia</taxon>
        <taxon>Silphidae</taxon>
        <taxon>Nicrophorinae</taxon>
        <taxon>Nicrophorus</taxon>
    </lineage>
</organism>
<dbReference type="PROSITE" id="PS00282">
    <property type="entry name" value="KAZAL_1"/>
    <property type="match status" value="1"/>
</dbReference>
<feature type="domain" description="Kazal-like" evidence="2">
    <location>
        <begin position="18"/>
        <end position="66"/>
    </location>
</feature>
<reference evidence="4" key="1">
    <citation type="submission" date="2025-08" db="UniProtKB">
        <authorList>
            <consortium name="RefSeq"/>
        </authorList>
    </citation>
    <scope>IDENTIFICATION</scope>
    <source>
        <tissue evidence="4">Whole Larva</tissue>
    </source>
</reference>
<dbReference type="GO" id="GO:0004867">
    <property type="term" value="F:serine-type endopeptidase inhibitor activity"/>
    <property type="evidence" value="ECO:0007669"/>
    <property type="project" value="UniProtKB-KW"/>
</dbReference>
<feature type="chain" id="PRO_5047275831" evidence="1">
    <location>
        <begin position="20"/>
        <end position="113"/>
    </location>
</feature>
<keyword evidence="4" id="KW-0646">Protease inhibitor</keyword>
<dbReference type="PROSITE" id="PS51465">
    <property type="entry name" value="KAZAL_2"/>
    <property type="match status" value="1"/>
</dbReference>
<keyword evidence="3" id="KW-1185">Reference proteome</keyword>
<dbReference type="SUPFAM" id="SSF100895">
    <property type="entry name" value="Kazal-type serine protease inhibitors"/>
    <property type="match status" value="2"/>
</dbReference>
<dbReference type="Proteomes" id="UP000695000">
    <property type="component" value="Unplaced"/>
</dbReference>
<evidence type="ECO:0000256" key="1">
    <source>
        <dbReference type="SAM" id="SignalP"/>
    </source>
</evidence>
<protein>
    <submittedName>
        <fullName evidence="4">Serine protease inhibitor dipetalogastin-like</fullName>
    </submittedName>
</protein>
<keyword evidence="1" id="KW-0732">Signal</keyword>
<sequence>MKTTVAFVVISALLCVCFAEDLCPCTTEYRPVCASNGVTYPNSCVFECAKRTDTKLFIVDDGVCNDKCFCPEEIFPVCTTIGTFSSRCTVGCYNRENPDKTIEILHNGYCPTE</sequence>
<keyword evidence="4" id="KW-0722">Serine protease inhibitor</keyword>
<evidence type="ECO:0000259" key="2">
    <source>
        <dbReference type="PROSITE" id="PS51465"/>
    </source>
</evidence>
<dbReference type="GeneID" id="108559095"/>
<name>A0ABM1MAX6_NICVS</name>
<proteinExistence type="predicted"/>
<gene>
    <name evidence="4" type="primary">LOC108559095</name>
</gene>